<dbReference type="InterPro" id="IPR058651">
    <property type="entry name" value="HTH_VMAP-M9"/>
</dbReference>
<reference evidence="2 3" key="1">
    <citation type="submission" date="2018-09" db="EMBL/GenBank/DDBJ databases">
        <title>Evolutionary history of phycoerythrin pigmentation in the water bloom-forming cyanobacterium Microcystis aeruginosa.</title>
        <authorList>
            <person name="Tanabe Y."/>
            <person name="Tanabe Y."/>
            <person name="Yamaguchi H."/>
        </authorList>
    </citation>
    <scope>NUCLEOTIDE SEQUENCE [LARGE SCALE GENOMIC DNA]</scope>
    <source>
        <strain evidence="2 3">NIES-2520</strain>
    </source>
</reference>
<evidence type="ECO:0000313" key="3">
    <source>
        <dbReference type="Proteomes" id="UP000324917"/>
    </source>
</evidence>
<dbReference type="AlphaFoldDB" id="A0A5A5RKR7"/>
<dbReference type="Proteomes" id="UP000324917">
    <property type="component" value="Unassembled WGS sequence"/>
</dbReference>
<gene>
    <name evidence="2" type="ORF">MiTe_00536</name>
</gene>
<evidence type="ECO:0000313" key="2">
    <source>
        <dbReference type="EMBL" id="GCA73717.1"/>
    </source>
</evidence>
<comment type="caution">
    <text evidence="2">The sequence shown here is derived from an EMBL/GenBank/DDBJ whole genome shotgun (WGS) entry which is preliminary data.</text>
</comment>
<name>A0A5A5RKR7_MICAE</name>
<sequence length="180" mass="20727">MSGKSLLIWILCLTMNNFDIHSLITTVDNLIFSYTGENLDDVQSEILEGVINHQKYTEIAKNHHRSEKYVKDVAGKLWKTLSEILGEEINKANLRSSLRRYYYNVSHNFNVINPVQINKGHICNQLPENQLQKSNLAEESKLEIATELMKEGLTVEQIARVLKLPLELVKEQLEKPKQPN</sequence>
<evidence type="ECO:0000259" key="1">
    <source>
        <dbReference type="Pfam" id="PF26355"/>
    </source>
</evidence>
<accession>A0A5A5RKR7</accession>
<organism evidence="2 3">
    <name type="scientific">Microcystis aeruginosa NIES-2520</name>
    <dbReference type="NCBI Taxonomy" id="2303982"/>
    <lineage>
        <taxon>Bacteria</taxon>
        <taxon>Bacillati</taxon>
        <taxon>Cyanobacteriota</taxon>
        <taxon>Cyanophyceae</taxon>
        <taxon>Oscillatoriophycideae</taxon>
        <taxon>Chroococcales</taxon>
        <taxon>Microcystaceae</taxon>
        <taxon>Microcystis</taxon>
    </lineage>
</organism>
<feature type="domain" description="vWA-MoxR associated protein N-terminal HTH" evidence="1">
    <location>
        <begin position="19"/>
        <end position="101"/>
    </location>
</feature>
<protein>
    <recommendedName>
        <fullName evidence="1">vWA-MoxR associated protein N-terminal HTH domain-containing protein</fullName>
    </recommendedName>
</protein>
<dbReference type="Pfam" id="PF26355">
    <property type="entry name" value="HTH_VMAP-M9"/>
    <property type="match status" value="1"/>
</dbReference>
<dbReference type="EMBL" id="BHVP01000006">
    <property type="protein sequence ID" value="GCA73717.1"/>
    <property type="molecule type" value="Genomic_DNA"/>
</dbReference>
<proteinExistence type="predicted"/>